<dbReference type="PANTHER" id="PTHR24567">
    <property type="entry name" value="CRP FAMILY TRANSCRIPTIONAL REGULATORY PROTEIN"/>
    <property type="match status" value="1"/>
</dbReference>
<evidence type="ECO:0008006" key="8">
    <source>
        <dbReference type="Google" id="ProtNLM"/>
    </source>
</evidence>
<evidence type="ECO:0000256" key="1">
    <source>
        <dbReference type="ARBA" id="ARBA00023015"/>
    </source>
</evidence>
<dbReference type="AlphaFoldDB" id="A0A074JE04"/>
<dbReference type="InterPro" id="IPR036390">
    <property type="entry name" value="WH_DNA-bd_sf"/>
</dbReference>
<keyword evidence="3" id="KW-0804">Transcription</keyword>
<evidence type="ECO:0000256" key="3">
    <source>
        <dbReference type="ARBA" id="ARBA00023163"/>
    </source>
</evidence>
<evidence type="ECO:0000313" key="6">
    <source>
        <dbReference type="EMBL" id="KEO53823.1"/>
    </source>
</evidence>
<dbReference type="InterPro" id="IPR036388">
    <property type="entry name" value="WH-like_DNA-bd_sf"/>
</dbReference>
<keyword evidence="7" id="KW-1185">Reference proteome</keyword>
<dbReference type="InterPro" id="IPR000595">
    <property type="entry name" value="cNMP-bd_dom"/>
</dbReference>
<dbReference type="Gene3D" id="2.60.120.10">
    <property type="entry name" value="Jelly Rolls"/>
    <property type="match status" value="1"/>
</dbReference>
<dbReference type="GO" id="GO:0003700">
    <property type="term" value="F:DNA-binding transcription factor activity"/>
    <property type="evidence" value="ECO:0007669"/>
    <property type="project" value="TreeGrafter"/>
</dbReference>
<dbReference type="eggNOG" id="COG0664">
    <property type="taxonomic scope" value="Bacteria"/>
</dbReference>
<dbReference type="SMART" id="SM00100">
    <property type="entry name" value="cNMP"/>
    <property type="match status" value="1"/>
</dbReference>
<evidence type="ECO:0000259" key="4">
    <source>
        <dbReference type="PROSITE" id="PS50042"/>
    </source>
</evidence>
<feature type="domain" description="Cyclic nucleotide-binding" evidence="4">
    <location>
        <begin position="11"/>
        <end position="114"/>
    </location>
</feature>
<evidence type="ECO:0000259" key="5">
    <source>
        <dbReference type="PROSITE" id="PS51063"/>
    </source>
</evidence>
<accession>A0A074JE04</accession>
<dbReference type="Gene3D" id="1.10.10.10">
    <property type="entry name" value="Winged helix-like DNA-binding domain superfamily/Winged helix DNA-binding domain"/>
    <property type="match status" value="1"/>
</dbReference>
<dbReference type="GO" id="GO:0005829">
    <property type="term" value="C:cytosol"/>
    <property type="evidence" value="ECO:0007669"/>
    <property type="project" value="TreeGrafter"/>
</dbReference>
<dbReference type="InterPro" id="IPR012318">
    <property type="entry name" value="HTH_CRP"/>
</dbReference>
<dbReference type="EMBL" id="AUNB01000062">
    <property type="protein sequence ID" value="KEO53823.1"/>
    <property type="molecule type" value="Genomic_DNA"/>
</dbReference>
<dbReference type="Pfam" id="PF13545">
    <property type="entry name" value="HTH_Crp_2"/>
    <property type="match status" value="1"/>
</dbReference>
<keyword evidence="2" id="KW-0238">DNA-binding</keyword>
<dbReference type="PROSITE" id="PS50042">
    <property type="entry name" value="CNMP_BINDING_3"/>
    <property type="match status" value="1"/>
</dbReference>
<sequence length="233" mass="26193">MTHWHLSSIDWLDSLPDAARQQLHLQTATLDFRDGQTIFAPMPEPDAVFILVQGLVRIYRLSSEGTEFTLGYVKPAEVFGELAAYDSQPRESFARAIDNCIVLKVPVLLFRDLMQTLPSLCYSVTKQIQGRFKRIERRAEDLVFRSVTARLAATLLMLMEDFGDDRGGHSYIRLHLTQAEFATLVGAARPTINQTFHQFRTAGLAIFEKGHVVILNPAGLRKIAESPLIPPTN</sequence>
<dbReference type="PROSITE" id="PS51063">
    <property type="entry name" value="HTH_CRP_2"/>
    <property type="match status" value="1"/>
</dbReference>
<dbReference type="CDD" id="cd00038">
    <property type="entry name" value="CAP_ED"/>
    <property type="match status" value="1"/>
</dbReference>
<protein>
    <recommendedName>
        <fullName evidence="8">Crp/Fnr family transcriptional regulator</fullName>
    </recommendedName>
</protein>
<dbReference type="SUPFAM" id="SSF46785">
    <property type="entry name" value="Winged helix' DNA-binding domain"/>
    <property type="match status" value="1"/>
</dbReference>
<dbReference type="Proteomes" id="UP000027471">
    <property type="component" value="Unassembled WGS sequence"/>
</dbReference>
<evidence type="ECO:0000313" key="7">
    <source>
        <dbReference type="Proteomes" id="UP000027471"/>
    </source>
</evidence>
<dbReference type="PANTHER" id="PTHR24567:SF74">
    <property type="entry name" value="HTH-TYPE TRANSCRIPTIONAL REGULATOR ARCR"/>
    <property type="match status" value="1"/>
</dbReference>
<name>A0A074JE04_9RHOB</name>
<dbReference type="InterPro" id="IPR014710">
    <property type="entry name" value="RmlC-like_jellyroll"/>
</dbReference>
<dbReference type="STRING" id="1353528.DT23_06545"/>
<reference evidence="6 7" key="1">
    <citation type="journal article" date="2015" name="Antonie Van Leeuwenhoek">
        <title>Thioclava indica sp. nov., isolated from surface seawater of the Indian Ocean.</title>
        <authorList>
            <person name="Liu Y."/>
            <person name="Lai Q."/>
            <person name="Du J."/>
            <person name="Xu H."/>
            <person name="Jiang L."/>
            <person name="Shao Z."/>
        </authorList>
    </citation>
    <scope>NUCLEOTIDE SEQUENCE [LARGE SCALE GENOMIC DNA]</scope>
    <source>
        <strain evidence="6 7">DT23-4</strain>
    </source>
</reference>
<dbReference type="Pfam" id="PF00027">
    <property type="entry name" value="cNMP_binding"/>
    <property type="match status" value="1"/>
</dbReference>
<dbReference type="SUPFAM" id="SSF51206">
    <property type="entry name" value="cAMP-binding domain-like"/>
    <property type="match status" value="1"/>
</dbReference>
<dbReference type="OrthoDB" id="3525895at2"/>
<dbReference type="RefSeq" id="WP_038132535.1">
    <property type="nucleotide sequence ID" value="NZ_AUNB01000062.1"/>
</dbReference>
<gene>
    <name evidence="6" type="ORF">DT23_06545</name>
</gene>
<organism evidence="6 7">
    <name type="scientific">Thioclava indica</name>
    <dbReference type="NCBI Taxonomy" id="1353528"/>
    <lineage>
        <taxon>Bacteria</taxon>
        <taxon>Pseudomonadati</taxon>
        <taxon>Pseudomonadota</taxon>
        <taxon>Alphaproteobacteria</taxon>
        <taxon>Rhodobacterales</taxon>
        <taxon>Paracoccaceae</taxon>
        <taxon>Thioclava</taxon>
    </lineage>
</organism>
<dbReference type="GO" id="GO:0003677">
    <property type="term" value="F:DNA binding"/>
    <property type="evidence" value="ECO:0007669"/>
    <property type="project" value="UniProtKB-KW"/>
</dbReference>
<feature type="domain" description="HTH crp-type" evidence="5">
    <location>
        <begin position="145"/>
        <end position="218"/>
    </location>
</feature>
<dbReference type="InterPro" id="IPR018490">
    <property type="entry name" value="cNMP-bd_dom_sf"/>
</dbReference>
<proteinExistence type="predicted"/>
<comment type="caution">
    <text evidence="6">The sequence shown here is derived from an EMBL/GenBank/DDBJ whole genome shotgun (WGS) entry which is preliminary data.</text>
</comment>
<dbReference type="InterPro" id="IPR050397">
    <property type="entry name" value="Env_Response_Regulators"/>
</dbReference>
<keyword evidence="1" id="KW-0805">Transcription regulation</keyword>
<dbReference type="SMART" id="SM00419">
    <property type="entry name" value="HTH_CRP"/>
    <property type="match status" value="1"/>
</dbReference>
<evidence type="ECO:0000256" key="2">
    <source>
        <dbReference type="ARBA" id="ARBA00023125"/>
    </source>
</evidence>